<feature type="domain" description="Major facilitator superfamily (MFS) profile" evidence="7">
    <location>
        <begin position="61"/>
        <end position="497"/>
    </location>
</feature>
<dbReference type="InterPro" id="IPR036259">
    <property type="entry name" value="MFS_trans_sf"/>
</dbReference>
<feature type="transmembrane region" description="Helical" evidence="6">
    <location>
        <begin position="400"/>
        <end position="423"/>
    </location>
</feature>
<dbReference type="Proteomes" id="UP000246702">
    <property type="component" value="Unassembled WGS sequence"/>
</dbReference>
<dbReference type="PANTHER" id="PTHR23502">
    <property type="entry name" value="MAJOR FACILITATOR SUPERFAMILY"/>
    <property type="match status" value="1"/>
</dbReference>
<feature type="transmembrane region" description="Helical" evidence="6">
    <location>
        <begin position="153"/>
        <end position="174"/>
    </location>
</feature>
<evidence type="ECO:0000259" key="7">
    <source>
        <dbReference type="PROSITE" id="PS50850"/>
    </source>
</evidence>
<organism evidence="8 9">
    <name type="scientific">Aspergillus sclerotioniger CBS 115572</name>
    <dbReference type="NCBI Taxonomy" id="1450535"/>
    <lineage>
        <taxon>Eukaryota</taxon>
        <taxon>Fungi</taxon>
        <taxon>Dikarya</taxon>
        <taxon>Ascomycota</taxon>
        <taxon>Pezizomycotina</taxon>
        <taxon>Eurotiomycetes</taxon>
        <taxon>Eurotiomycetidae</taxon>
        <taxon>Eurotiales</taxon>
        <taxon>Aspergillaceae</taxon>
        <taxon>Aspergillus</taxon>
        <taxon>Aspergillus subgen. Circumdati</taxon>
    </lineage>
</organism>
<comment type="caution">
    <text evidence="8">The sequence shown here is derived from an EMBL/GenBank/DDBJ whole genome shotgun (WGS) entry which is preliminary data.</text>
</comment>
<feature type="transmembrane region" description="Helical" evidence="6">
    <location>
        <begin position="59"/>
        <end position="76"/>
    </location>
</feature>
<keyword evidence="3 6" id="KW-1133">Transmembrane helix</keyword>
<keyword evidence="2 6" id="KW-0812">Transmembrane</keyword>
<feature type="transmembrane region" description="Helical" evidence="6">
    <location>
        <begin position="295"/>
        <end position="314"/>
    </location>
</feature>
<dbReference type="Pfam" id="PF07690">
    <property type="entry name" value="MFS_1"/>
    <property type="match status" value="1"/>
</dbReference>
<feature type="compositionally biased region" description="Polar residues" evidence="5">
    <location>
        <begin position="15"/>
        <end position="25"/>
    </location>
</feature>
<dbReference type="RefSeq" id="XP_025462268.1">
    <property type="nucleotide sequence ID" value="XM_025606725.1"/>
</dbReference>
<evidence type="ECO:0000313" key="8">
    <source>
        <dbReference type="EMBL" id="PWY68953.1"/>
    </source>
</evidence>
<feature type="transmembrane region" description="Helical" evidence="6">
    <location>
        <begin position="375"/>
        <end position="394"/>
    </location>
</feature>
<feature type="transmembrane region" description="Helical" evidence="6">
    <location>
        <begin position="214"/>
        <end position="235"/>
    </location>
</feature>
<dbReference type="FunFam" id="1.20.1250.20:FF:000460">
    <property type="entry name" value="MFS multidrug transporter, putative"/>
    <property type="match status" value="1"/>
</dbReference>
<dbReference type="GO" id="GO:0016020">
    <property type="term" value="C:membrane"/>
    <property type="evidence" value="ECO:0007669"/>
    <property type="project" value="UniProtKB-SubCell"/>
</dbReference>
<evidence type="ECO:0000256" key="2">
    <source>
        <dbReference type="ARBA" id="ARBA00022692"/>
    </source>
</evidence>
<dbReference type="Gene3D" id="1.20.1250.20">
    <property type="entry name" value="MFS general substrate transporter like domains"/>
    <property type="match status" value="1"/>
</dbReference>
<dbReference type="OrthoDB" id="5296287at2759"/>
<evidence type="ECO:0000256" key="3">
    <source>
        <dbReference type="ARBA" id="ARBA00022989"/>
    </source>
</evidence>
<reference evidence="8 9" key="1">
    <citation type="submission" date="2016-12" db="EMBL/GenBank/DDBJ databases">
        <title>The genomes of Aspergillus section Nigri reveals drivers in fungal speciation.</title>
        <authorList>
            <consortium name="DOE Joint Genome Institute"/>
            <person name="Vesth T.C."/>
            <person name="Nybo J."/>
            <person name="Theobald S."/>
            <person name="Brandl J."/>
            <person name="Frisvad J.C."/>
            <person name="Nielsen K.F."/>
            <person name="Lyhne E.K."/>
            <person name="Kogle M.E."/>
            <person name="Kuo A."/>
            <person name="Riley R."/>
            <person name="Clum A."/>
            <person name="Nolan M."/>
            <person name="Lipzen A."/>
            <person name="Salamov A."/>
            <person name="Henrissat B."/>
            <person name="Wiebenga A."/>
            <person name="De Vries R.P."/>
            <person name="Grigoriev I.V."/>
            <person name="Mortensen U.H."/>
            <person name="Andersen M.R."/>
            <person name="Baker S.E."/>
        </authorList>
    </citation>
    <scope>NUCLEOTIDE SEQUENCE [LARGE SCALE GENOMIC DNA]</scope>
    <source>
        <strain evidence="8 9">CBS 115572</strain>
    </source>
</reference>
<protein>
    <submittedName>
        <fullName evidence="8">MFS general substrate transporter</fullName>
    </submittedName>
</protein>
<comment type="subcellular location">
    <subcellularLocation>
        <location evidence="1">Membrane</location>
        <topology evidence="1">Multi-pass membrane protein</topology>
    </subcellularLocation>
</comment>
<feature type="transmembrane region" description="Helical" evidence="6">
    <location>
        <begin position="435"/>
        <end position="456"/>
    </location>
</feature>
<dbReference type="InterPro" id="IPR011701">
    <property type="entry name" value="MFS"/>
</dbReference>
<dbReference type="AlphaFoldDB" id="A0A317V3V3"/>
<feature type="transmembrane region" description="Helical" evidence="6">
    <location>
        <begin position="96"/>
        <end position="116"/>
    </location>
</feature>
<evidence type="ECO:0000256" key="1">
    <source>
        <dbReference type="ARBA" id="ARBA00004141"/>
    </source>
</evidence>
<dbReference type="PANTHER" id="PTHR23502:SF33">
    <property type="entry name" value="MAJOR FACILITATOR SUPERFAMILY (MFS) PROFILE DOMAIN-CONTAINING PROTEIN-RELATED"/>
    <property type="match status" value="1"/>
</dbReference>
<dbReference type="PROSITE" id="PS50850">
    <property type="entry name" value="MFS"/>
    <property type="match status" value="1"/>
</dbReference>
<keyword evidence="4 6" id="KW-0472">Membrane</keyword>
<feature type="transmembrane region" description="Helical" evidence="6">
    <location>
        <begin position="186"/>
        <end position="208"/>
    </location>
</feature>
<feature type="transmembrane region" description="Helical" evidence="6">
    <location>
        <begin position="468"/>
        <end position="488"/>
    </location>
</feature>
<evidence type="ECO:0000256" key="5">
    <source>
        <dbReference type="SAM" id="MobiDB-lite"/>
    </source>
</evidence>
<dbReference type="CDD" id="cd17323">
    <property type="entry name" value="MFS_Tpo1_MDR_like"/>
    <property type="match status" value="1"/>
</dbReference>
<dbReference type="EMBL" id="MSFK01000043">
    <property type="protein sequence ID" value="PWY68953.1"/>
    <property type="molecule type" value="Genomic_DNA"/>
</dbReference>
<evidence type="ECO:0000256" key="6">
    <source>
        <dbReference type="SAM" id="Phobius"/>
    </source>
</evidence>
<keyword evidence="9" id="KW-1185">Reference proteome</keyword>
<name>A0A317V3V3_9EURO</name>
<accession>A0A317V3V3</accession>
<evidence type="ECO:0000313" key="9">
    <source>
        <dbReference type="Proteomes" id="UP000246702"/>
    </source>
</evidence>
<sequence>MANDAEGEFELLEGKTTNGEQSTSPKADDKLMDLDDGLVGWESQDDPENPQNFPDNRKWLILGLVSGITFLSPFTSSMPAPGMSFIDEEFGTTSEILTSFAVSVFVLGFAVGPLVLSPLSEIYGRQPILNAANTFFTVWQIGCALAPNMASLIIFRFLAGVGGSACLTIGGGVISDLFPLALRGKANAVFSAGPLFGPILGPIIGGFIAERAGWRWTFWVLLIACAVMTAANILLNRESNATVIIQRKTERLQKELNRPDLRNIYHANQPTRPSTSATLTRGVTRPFRILFRSPILLLLTLYMSFIFGLLYLLLTTITSLFTGTYHWPAELAGLSYLGIGLGFALGLVAVGATSDKTVVRLTAANQGVYEPEMRLASCLMFALFVPISFFWYGWAADKHVHWIVPIIGLMPFGFGMMGIFAPIQTYFIDACGPYAASAIAGLTAIRCLFGAFLPLAGPSMYSALGLGWGNSLLGFIALALTPAPALIYKYGAAFRRKYATRLD</sequence>
<dbReference type="STRING" id="1450535.A0A317V3V3"/>
<feature type="compositionally biased region" description="Acidic residues" evidence="5">
    <location>
        <begin position="1"/>
        <end position="11"/>
    </location>
</feature>
<feature type="transmembrane region" description="Helical" evidence="6">
    <location>
        <begin position="128"/>
        <end position="147"/>
    </location>
</feature>
<dbReference type="GO" id="GO:0022857">
    <property type="term" value="F:transmembrane transporter activity"/>
    <property type="evidence" value="ECO:0007669"/>
    <property type="project" value="InterPro"/>
</dbReference>
<proteinExistence type="predicted"/>
<dbReference type="SUPFAM" id="SSF103473">
    <property type="entry name" value="MFS general substrate transporter"/>
    <property type="match status" value="1"/>
</dbReference>
<dbReference type="InterPro" id="IPR020846">
    <property type="entry name" value="MFS_dom"/>
</dbReference>
<evidence type="ECO:0000256" key="4">
    <source>
        <dbReference type="ARBA" id="ARBA00023136"/>
    </source>
</evidence>
<feature type="region of interest" description="Disordered" evidence="5">
    <location>
        <begin position="1"/>
        <end position="53"/>
    </location>
</feature>
<feature type="transmembrane region" description="Helical" evidence="6">
    <location>
        <begin position="334"/>
        <end position="354"/>
    </location>
</feature>
<dbReference type="GeneID" id="37108868"/>
<gene>
    <name evidence="8" type="ORF">BO94DRAFT_299439</name>
</gene>